<sequence length="61" mass="6767">MSAISTLVNSVAHVYKIERLWAGEGGTYLALASNLLFGYDVKPHQKRFSRHVGPNKTMSSM</sequence>
<dbReference type="EMBL" id="JAIWYP010000001">
    <property type="protein sequence ID" value="KAH3881208.1"/>
    <property type="molecule type" value="Genomic_DNA"/>
</dbReference>
<evidence type="ECO:0000313" key="1">
    <source>
        <dbReference type="EMBL" id="KAH3881208.1"/>
    </source>
</evidence>
<dbReference type="Proteomes" id="UP000828390">
    <property type="component" value="Unassembled WGS sequence"/>
</dbReference>
<name>A0A9D4MPQ0_DREPO</name>
<accession>A0A9D4MPQ0</accession>
<reference evidence="1" key="1">
    <citation type="journal article" date="2019" name="bioRxiv">
        <title>The Genome of the Zebra Mussel, Dreissena polymorpha: A Resource for Invasive Species Research.</title>
        <authorList>
            <person name="McCartney M.A."/>
            <person name="Auch B."/>
            <person name="Kono T."/>
            <person name="Mallez S."/>
            <person name="Zhang Y."/>
            <person name="Obille A."/>
            <person name="Becker A."/>
            <person name="Abrahante J.E."/>
            <person name="Garbe J."/>
            <person name="Badalamenti J.P."/>
            <person name="Herman A."/>
            <person name="Mangelson H."/>
            <person name="Liachko I."/>
            <person name="Sullivan S."/>
            <person name="Sone E.D."/>
            <person name="Koren S."/>
            <person name="Silverstein K.A.T."/>
            <person name="Beckman K.B."/>
            <person name="Gohl D.M."/>
        </authorList>
    </citation>
    <scope>NUCLEOTIDE SEQUENCE</scope>
    <source>
        <strain evidence="1">Duluth1</strain>
        <tissue evidence="1">Whole animal</tissue>
    </source>
</reference>
<protein>
    <submittedName>
        <fullName evidence="1">Uncharacterized protein</fullName>
    </submittedName>
</protein>
<dbReference type="AlphaFoldDB" id="A0A9D4MPQ0"/>
<organism evidence="1 2">
    <name type="scientific">Dreissena polymorpha</name>
    <name type="common">Zebra mussel</name>
    <name type="synonym">Mytilus polymorpha</name>
    <dbReference type="NCBI Taxonomy" id="45954"/>
    <lineage>
        <taxon>Eukaryota</taxon>
        <taxon>Metazoa</taxon>
        <taxon>Spiralia</taxon>
        <taxon>Lophotrochozoa</taxon>
        <taxon>Mollusca</taxon>
        <taxon>Bivalvia</taxon>
        <taxon>Autobranchia</taxon>
        <taxon>Heteroconchia</taxon>
        <taxon>Euheterodonta</taxon>
        <taxon>Imparidentia</taxon>
        <taxon>Neoheterodontei</taxon>
        <taxon>Myida</taxon>
        <taxon>Dreissenoidea</taxon>
        <taxon>Dreissenidae</taxon>
        <taxon>Dreissena</taxon>
    </lineage>
</organism>
<comment type="caution">
    <text evidence="1">The sequence shown here is derived from an EMBL/GenBank/DDBJ whole genome shotgun (WGS) entry which is preliminary data.</text>
</comment>
<evidence type="ECO:0000313" key="2">
    <source>
        <dbReference type="Proteomes" id="UP000828390"/>
    </source>
</evidence>
<reference evidence="1" key="2">
    <citation type="submission" date="2020-11" db="EMBL/GenBank/DDBJ databases">
        <authorList>
            <person name="McCartney M.A."/>
            <person name="Auch B."/>
            <person name="Kono T."/>
            <person name="Mallez S."/>
            <person name="Becker A."/>
            <person name="Gohl D.M."/>
            <person name="Silverstein K.A.T."/>
            <person name="Koren S."/>
            <person name="Bechman K.B."/>
            <person name="Herman A."/>
            <person name="Abrahante J.E."/>
            <person name="Garbe J."/>
        </authorList>
    </citation>
    <scope>NUCLEOTIDE SEQUENCE</scope>
    <source>
        <strain evidence="1">Duluth1</strain>
        <tissue evidence="1">Whole animal</tissue>
    </source>
</reference>
<proteinExistence type="predicted"/>
<keyword evidence="2" id="KW-1185">Reference proteome</keyword>
<gene>
    <name evidence="1" type="ORF">DPMN_005131</name>
</gene>